<dbReference type="RefSeq" id="WP_166929059.1">
    <property type="nucleotide sequence ID" value="NZ_BAAADD010000011.1"/>
</dbReference>
<keyword evidence="1" id="KW-1133">Transmembrane helix</keyword>
<evidence type="ECO:0000256" key="1">
    <source>
        <dbReference type="SAM" id="Phobius"/>
    </source>
</evidence>
<reference evidence="2 3" key="1">
    <citation type="journal article" date="2019" name="Int. J. Syst. Evol. Microbiol.">
        <title>The Global Catalogue of Microorganisms (GCM) 10K type strain sequencing project: providing services to taxonomists for standard genome sequencing and annotation.</title>
        <authorList>
            <consortium name="The Broad Institute Genomics Platform"/>
            <consortium name="The Broad Institute Genome Sequencing Center for Infectious Disease"/>
            <person name="Wu L."/>
            <person name="Ma J."/>
        </authorList>
    </citation>
    <scope>NUCLEOTIDE SEQUENCE [LARGE SCALE GENOMIC DNA]</scope>
    <source>
        <strain evidence="2 3">JCM 15089</strain>
    </source>
</reference>
<gene>
    <name evidence="2" type="ORF">GCM10008942_36760</name>
</gene>
<protein>
    <submittedName>
        <fullName evidence="2">DUF2177 family protein</fullName>
    </submittedName>
</protein>
<dbReference type="EMBL" id="BAAADD010000011">
    <property type="protein sequence ID" value="GAA0584492.1"/>
    <property type="molecule type" value="Genomic_DNA"/>
</dbReference>
<evidence type="ECO:0000313" key="3">
    <source>
        <dbReference type="Proteomes" id="UP001499951"/>
    </source>
</evidence>
<feature type="transmembrane region" description="Helical" evidence="1">
    <location>
        <begin position="76"/>
        <end position="91"/>
    </location>
</feature>
<dbReference type="Pfam" id="PF09945">
    <property type="entry name" value="DUF2177"/>
    <property type="match status" value="1"/>
</dbReference>
<feature type="transmembrane region" description="Helical" evidence="1">
    <location>
        <begin position="111"/>
        <end position="133"/>
    </location>
</feature>
<dbReference type="Proteomes" id="UP001499951">
    <property type="component" value="Unassembled WGS sequence"/>
</dbReference>
<accession>A0ABN1F7K8</accession>
<keyword evidence="3" id="KW-1185">Reference proteome</keyword>
<feature type="transmembrane region" description="Helical" evidence="1">
    <location>
        <begin position="7"/>
        <end position="25"/>
    </location>
</feature>
<keyword evidence="1" id="KW-0472">Membrane</keyword>
<keyword evidence="1" id="KW-0812">Transmembrane</keyword>
<organism evidence="2 3">
    <name type="scientific">Rhizomicrobium electricum</name>
    <dbReference type="NCBI Taxonomy" id="480070"/>
    <lineage>
        <taxon>Bacteria</taxon>
        <taxon>Pseudomonadati</taxon>
        <taxon>Pseudomonadota</taxon>
        <taxon>Alphaproteobacteria</taxon>
        <taxon>Micropepsales</taxon>
        <taxon>Micropepsaceae</taxon>
        <taxon>Rhizomicrobium</taxon>
    </lineage>
</organism>
<comment type="caution">
    <text evidence="2">The sequence shown here is derived from an EMBL/GenBank/DDBJ whole genome shotgun (WGS) entry which is preliminary data.</text>
</comment>
<sequence>MSSFLTRYISALVPFFLIDMIWLGQMAPRFYKPIMNDIALSGFRILPAVAFYLLFPIGMVLFVVNPSLKSQSWQQALYLGALFGAFTYGTYDLTNQATLRNWTWQLSLIDILWGSVLIAASSAISYAISLRLAPA</sequence>
<name>A0ABN1F7K8_9PROT</name>
<proteinExistence type="predicted"/>
<dbReference type="InterPro" id="IPR018687">
    <property type="entry name" value="DUF2177_membr"/>
</dbReference>
<evidence type="ECO:0000313" key="2">
    <source>
        <dbReference type="EMBL" id="GAA0584492.1"/>
    </source>
</evidence>
<feature type="transmembrane region" description="Helical" evidence="1">
    <location>
        <begin position="45"/>
        <end position="64"/>
    </location>
</feature>